<name>A0A1D2YXE9_9BACI</name>
<dbReference type="GO" id="GO:0009294">
    <property type="term" value="P:DNA-mediated transformation"/>
    <property type="evidence" value="ECO:0007669"/>
    <property type="project" value="InterPro"/>
</dbReference>
<comment type="caution">
    <text evidence="4">The sequence shown here is derived from an EMBL/GenBank/DDBJ whole genome shotgun (WGS) entry which is preliminary data.</text>
</comment>
<dbReference type="SUPFAM" id="SSF102405">
    <property type="entry name" value="MCP/YpsA-like"/>
    <property type="match status" value="1"/>
</dbReference>
<feature type="domain" description="Smf/DprA SLOG" evidence="2">
    <location>
        <begin position="81"/>
        <end position="290"/>
    </location>
</feature>
<feature type="domain" description="DprA winged helix" evidence="3">
    <location>
        <begin position="308"/>
        <end position="362"/>
    </location>
</feature>
<evidence type="ECO:0000313" key="4">
    <source>
        <dbReference type="EMBL" id="OEG00389.1"/>
    </source>
</evidence>
<organism evidence="4 5">
    <name type="scientific">Vulcanibacillus modesticaldus</name>
    <dbReference type="NCBI Taxonomy" id="337097"/>
    <lineage>
        <taxon>Bacteria</taxon>
        <taxon>Bacillati</taxon>
        <taxon>Bacillota</taxon>
        <taxon>Bacilli</taxon>
        <taxon>Bacillales</taxon>
        <taxon>Bacillaceae</taxon>
        <taxon>Vulcanibacillus</taxon>
    </lineage>
</organism>
<evidence type="ECO:0000259" key="3">
    <source>
        <dbReference type="Pfam" id="PF17782"/>
    </source>
</evidence>
<reference evidence="4 5" key="1">
    <citation type="submission" date="2016-09" db="EMBL/GenBank/DDBJ databases">
        <title>Draft genome sequence for the type strain of Vulcanibacillus modesticaldus BR, a strictly anaerobic, moderately thermophilic, and nitrate-reducing bacterium from deep sea-hydrothermal vents of the Mid-Atlantic Ridge.</title>
        <authorList>
            <person name="Abin C.A."/>
            <person name="Hollibaugh J.T."/>
        </authorList>
    </citation>
    <scope>NUCLEOTIDE SEQUENCE [LARGE SCALE GENOMIC DNA]</scope>
    <source>
        <strain evidence="4 5">BR</strain>
    </source>
</reference>
<dbReference type="SUPFAM" id="SSF47781">
    <property type="entry name" value="RuvA domain 2-like"/>
    <property type="match status" value="1"/>
</dbReference>
<dbReference type="EMBL" id="MIJF01000001">
    <property type="protein sequence ID" value="OEG00389.1"/>
    <property type="molecule type" value="Genomic_DNA"/>
</dbReference>
<comment type="similarity">
    <text evidence="1">Belongs to the DprA/Smf family.</text>
</comment>
<accession>A0A1D2YXE9</accession>
<evidence type="ECO:0000313" key="5">
    <source>
        <dbReference type="Proteomes" id="UP000243739"/>
    </source>
</evidence>
<dbReference type="InterPro" id="IPR041614">
    <property type="entry name" value="DprA_WH"/>
</dbReference>
<dbReference type="Proteomes" id="UP000243739">
    <property type="component" value="Unassembled WGS sequence"/>
</dbReference>
<dbReference type="Gene3D" id="3.40.50.450">
    <property type="match status" value="1"/>
</dbReference>
<sequence length="368" mass="41219">MDDRELLVYLHTIKGVGWNTLSRIVSSFNTLAEIFSVQPLELSMLSGIEYSVAEMIINNLQVDKINRFKNLLFVWGKNNIKIVTYFDSDYPAILKEIANPPWVLFAFGDLNFLHQHSIAIVGTRSPTNYGKIVSEQLAKELVDYDFVVTSGLARGIDRLAHEGTLAKQGKTIAVMGNGIDVVYPKENQKIYDSIRETGLVISEYPPGTRPHPGYFPRRNRIISGLSLGTIIVEASSKSGSLITAQFALEQSREVFAVPGPITSQKSLGTNSLIKQGAKLIQSIEDVIEEFTYIHKEKFQKNEEKLETLNSLNNSEQMVYLIVQSTPIHIDEIYDQVSMDLSNLYESLLSLQLKGVIKQLSGGLYVRQT</sequence>
<dbReference type="Pfam" id="PF17782">
    <property type="entry name" value="WHD_DprA"/>
    <property type="match status" value="1"/>
</dbReference>
<dbReference type="AlphaFoldDB" id="A0A1D2YXE9"/>
<evidence type="ECO:0000259" key="2">
    <source>
        <dbReference type="Pfam" id="PF02481"/>
    </source>
</evidence>
<dbReference type="InterPro" id="IPR057666">
    <property type="entry name" value="DrpA_SLOG"/>
</dbReference>
<dbReference type="STRING" id="337097.BHF71_00325"/>
<proteinExistence type="inferred from homology"/>
<dbReference type="Pfam" id="PF02481">
    <property type="entry name" value="DNA_processg_A"/>
    <property type="match status" value="1"/>
</dbReference>
<gene>
    <name evidence="4" type="ORF">BHF71_00325</name>
</gene>
<dbReference type="InterPro" id="IPR003488">
    <property type="entry name" value="DprA"/>
</dbReference>
<keyword evidence="5" id="KW-1185">Reference proteome</keyword>
<dbReference type="InterPro" id="IPR010994">
    <property type="entry name" value="RuvA_2-like"/>
</dbReference>
<dbReference type="PANTHER" id="PTHR43022">
    <property type="entry name" value="PROTEIN SMF"/>
    <property type="match status" value="1"/>
</dbReference>
<dbReference type="NCBIfam" id="TIGR00732">
    <property type="entry name" value="dprA"/>
    <property type="match status" value="1"/>
</dbReference>
<dbReference type="PANTHER" id="PTHR43022:SF1">
    <property type="entry name" value="PROTEIN SMF"/>
    <property type="match status" value="1"/>
</dbReference>
<dbReference type="OrthoDB" id="9785707at2"/>
<dbReference type="InterPro" id="IPR036388">
    <property type="entry name" value="WH-like_DNA-bd_sf"/>
</dbReference>
<dbReference type="RefSeq" id="WP_069655702.1">
    <property type="nucleotide sequence ID" value="NZ_MIJF01000001.1"/>
</dbReference>
<dbReference type="Gene3D" id="1.10.10.10">
    <property type="entry name" value="Winged helix-like DNA-binding domain superfamily/Winged helix DNA-binding domain"/>
    <property type="match status" value="1"/>
</dbReference>
<protein>
    <submittedName>
        <fullName evidence="4">DNA protecting protein DprA</fullName>
    </submittedName>
</protein>
<evidence type="ECO:0000256" key="1">
    <source>
        <dbReference type="ARBA" id="ARBA00006525"/>
    </source>
</evidence>